<name>A0A067FI36_CITSI</name>
<evidence type="ECO:0008006" key="3">
    <source>
        <dbReference type="Google" id="ProtNLM"/>
    </source>
</evidence>
<dbReference type="PANTHER" id="PTHR16027:SF6">
    <property type="entry name" value="DILUTE DOMAIN-CONTAINING PROTEIN"/>
    <property type="match status" value="1"/>
</dbReference>
<dbReference type="AlphaFoldDB" id="A0A067FI36"/>
<dbReference type="EMBL" id="KK784901">
    <property type="protein sequence ID" value="KDO65778.1"/>
    <property type="molecule type" value="Genomic_DNA"/>
</dbReference>
<feature type="non-terminal residue" evidence="1">
    <location>
        <position position="1"/>
    </location>
</feature>
<evidence type="ECO:0000313" key="2">
    <source>
        <dbReference type="Proteomes" id="UP000027120"/>
    </source>
</evidence>
<evidence type="ECO:0000313" key="1">
    <source>
        <dbReference type="EMBL" id="KDO65780.1"/>
    </source>
</evidence>
<keyword evidence="2" id="KW-1185">Reference proteome</keyword>
<gene>
    <name evidence="1" type="ORF">CISIN_1g0011131mg</name>
</gene>
<dbReference type="Proteomes" id="UP000027120">
    <property type="component" value="Unassembled WGS sequence"/>
</dbReference>
<dbReference type="EMBL" id="KK784901">
    <property type="protein sequence ID" value="KDO65779.1"/>
    <property type="molecule type" value="Genomic_DNA"/>
</dbReference>
<dbReference type="PANTHER" id="PTHR16027">
    <property type="entry name" value="DILUTE DOMAIN-CONTAINING PROTEIN YPR089W"/>
    <property type="match status" value="1"/>
</dbReference>
<dbReference type="STRING" id="2711.A0A067FI36"/>
<proteinExistence type="predicted"/>
<dbReference type="EMBL" id="KK784901">
    <property type="protein sequence ID" value="KDO65781.1"/>
    <property type="molecule type" value="Genomic_DNA"/>
</dbReference>
<dbReference type="InterPro" id="IPR052072">
    <property type="entry name" value="Vascular_dev_regulator"/>
</dbReference>
<reference evidence="1 2" key="1">
    <citation type="submission" date="2014-04" db="EMBL/GenBank/DDBJ databases">
        <authorList>
            <consortium name="International Citrus Genome Consortium"/>
            <person name="Gmitter F."/>
            <person name="Chen C."/>
            <person name="Farmerie W."/>
            <person name="Harkins T."/>
            <person name="Desany B."/>
            <person name="Mohiuddin M."/>
            <person name="Kodira C."/>
            <person name="Borodovsky M."/>
            <person name="Lomsadze A."/>
            <person name="Burns P."/>
            <person name="Jenkins J."/>
            <person name="Prochnik S."/>
            <person name="Shu S."/>
            <person name="Chapman J."/>
            <person name="Pitluck S."/>
            <person name="Schmutz J."/>
            <person name="Rokhsar D."/>
        </authorList>
    </citation>
    <scope>NUCLEOTIDE SEQUENCE</scope>
</reference>
<dbReference type="EMBL" id="KK784901">
    <property type="protein sequence ID" value="KDO65780.1"/>
    <property type="molecule type" value="Genomic_DNA"/>
</dbReference>
<sequence>ILSVQQLYRICTLYWDDNYNTRSVSPNVISSMRILMTEDSNDATSNSFLLDDNSSIPFSVDDLSNSLQEKDFLDVKAAEELLENPAFEFLYEA</sequence>
<organism evidence="1 2">
    <name type="scientific">Citrus sinensis</name>
    <name type="common">Sweet orange</name>
    <name type="synonym">Citrus aurantium var. sinensis</name>
    <dbReference type="NCBI Taxonomy" id="2711"/>
    <lineage>
        <taxon>Eukaryota</taxon>
        <taxon>Viridiplantae</taxon>
        <taxon>Streptophyta</taxon>
        <taxon>Embryophyta</taxon>
        <taxon>Tracheophyta</taxon>
        <taxon>Spermatophyta</taxon>
        <taxon>Magnoliopsida</taxon>
        <taxon>eudicotyledons</taxon>
        <taxon>Gunneridae</taxon>
        <taxon>Pentapetalae</taxon>
        <taxon>rosids</taxon>
        <taxon>malvids</taxon>
        <taxon>Sapindales</taxon>
        <taxon>Rutaceae</taxon>
        <taxon>Aurantioideae</taxon>
        <taxon>Citrus</taxon>
    </lineage>
</organism>
<accession>A0A067FI36</accession>
<protein>
    <recommendedName>
        <fullName evidence="3">Dilute domain-containing protein</fullName>
    </recommendedName>
</protein>